<dbReference type="OrthoDB" id="9157170at2"/>
<feature type="transmembrane region" description="Helical" evidence="1">
    <location>
        <begin position="6"/>
        <end position="28"/>
    </location>
</feature>
<keyword evidence="1" id="KW-1133">Transmembrane helix</keyword>
<evidence type="ECO:0000313" key="2">
    <source>
        <dbReference type="EMBL" id="PCE27046.1"/>
    </source>
</evidence>
<keyword evidence="1" id="KW-0472">Membrane</keyword>
<comment type="caution">
    <text evidence="2">The sequence shown here is derived from an EMBL/GenBank/DDBJ whole genome shotgun (WGS) entry which is preliminary data.</text>
</comment>
<evidence type="ECO:0000256" key="1">
    <source>
        <dbReference type="SAM" id="Phobius"/>
    </source>
</evidence>
<organism evidence="2 3">
    <name type="scientific">Paraburkholderia acidicola</name>
    <dbReference type="NCBI Taxonomy" id="1912599"/>
    <lineage>
        <taxon>Bacteria</taxon>
        <taxon>Pseudomonadati</taxon>
        <taxon>Pseudomonadota</taxon>
        <taxon>Betaproteobacteria</taxon>
        <taxon>Burkholderiales</taxon>
        <taxon>Burkholderiaceae</taxon>
        <taxon>Paraburkholderia</taxon>
    </lineage>
</organism>
<sequence length="109" mass="12157">MKKRTLLIRVVRSSILLVAIIAGAIYGIDQWQARDLVRSQVEGAEFQHTHYGKGSGVFCGEVSGINGFGTRTPFTRFVLDGAVLTVAPMTFHQEEIDAFENLWKVQCEQ</sequence>
<keyword evidence="1" id="KW-0812">Transmembrane</keyword>
<proteinExistence type="predicted"/>
<name>A0A2A4F3T2_9BURK</name>
<dbReference type="AlphaFoldDB" id="A0A2A4F3T2"/>
<dbReference type="RefSeq" id="WP_096719463.1">
    <property type="nucleotide sequence ID" value="NZ_MTZV01000003.1"/>
</dbReference>
<gene>
    <name evidence="2" type="ORF">BWP39_09665</name>
</gene>
<dbReference type="Proteomes" id="UP000218022">
    <property type="component" value="Unassembled WGS sequence"/>
</dbReference>
<reference evidence="2 3" key="1">
    <citation type="submission" date="2017-01" db="EMBL/GenBank/DDBJ databases">
        <title>Whole-Genome Shotgun Sequencing of Two beta-Proteobacterial Species in Search of the Bulgecin Biosynthetic Cluster.</title>
        <authorList>
            <person name="Horsman M.E."/>
            <person name="Marous D.R."/>
            <person name="Li R."/>
            <person name="Oliver R.A."/>
            <person name="Byun B."/>
            <person name="Emrich S.J."/>
            <person name="Boggess B."/>
            <person name="Townsend C.A."/>
            <person name="Mobashery S."/>
        </authorList>
    </citation>
    <scope>NUCLEOTIDE SEQUENCE [LARGE SCALE GENOMIC DNA]</scope>
    <source>
        <strain evidence="2 3">ATCC 31363</strain>
    </source>
</reference>
<protein>
    <submittedName>
        <fullName evidence="2">Uncharacterized protein</fullName>
    </submittedName>
</protein>
<accession>A0A2A4F3T2</accession>
<evidence type="ECO:0000313" key="3">
    <source>
        <dbReference type="Proteomes" id="UP000218022"/>
    </source>
</evidence>
<dbReference type="EMBL" id="MTZV01000003">
    <property type="protein sequence ID" value="PCE27046.1"/>
    <property type="molecule type" value="Genomic_DNA"/>
</dbReference>